<dbReference type="PANTHER" id="PTHR44259:SF114">
    <property type="entry name" value="OS06G0707300 PROTEIN"/>
    <property type="match status" value="1"/>
</dbReference>
<dbReference type="KEGG" id="qsa:O6P43_028587"/>
<evidence type="ECO:0000313" key="4">
    <source>
        <dbReference type="Proteomes" id="UP001163823"/>
    </source>
</evidence>
<dbReference type="PANTHER" id="PTHR44259">
    <property type="entry name" value="OS07G0183000 PROTEIN-RELATED"/>
    <property type="match status" value="1"/>
</dbReference>
<sequence length="360" mass="41288">MEGKRKRMTTMLTPKKRRKSAAADGGGGVSDWCSIPDDILCLIASKIGLIEDYVRFCAVCRSWYLIATNYYNEKKKFDFGPLLMLREKEEYEDDAHVRRFYSHASRDNFVVDLPEAMGRRCWGSAFGWLVTFCDTDLEFNLLNPFTRAAIPLPRLRTLIKFHIEDPQQYFIKAFLTSSPDSPDCLLLVVITPSRKQFNSILGFAKPGRDKVWSTIKDGRTDFNDIISFKGNLYGCPNDFDNETVVFLIQTEARRTVVLSAPQLICDCDGDDSNSLLINDKRDLKVDEPGRGLFIKKYLVDLEGELCLVLRYVAFLQSTVYFKIFKIDMSTKKWTRVWPLGDQCLFVGNNYTFTCKATLSD</sequence>
<dbReference type="Pfam" id="PF12937">
    <property type="entry name" value="F-box-like"/>
    <property type="match status" value="1"/>
</dbReference>
<evidence type="ECO:0000313" key="3">
    <source>
        <dbReference type="EMBL" id="KAJ7948060.1"/>
    </source>
</evidence>
<dbReference type="Gene3D" id="1.20.1280.50">
    <property type="match status" value="1"/>
</dbReference>
<keyword evidence="4" id="KW-1185">Reference proteome</keyword>
<organism evidence="3 4">
    <name type="scientific">Quillaja saponaria</name>
    <name type="common">Soap bark tree</name>
    <dbReference type="NCBI Taxonomy" id="32244"/>
    <lineage>
        <taxon>Eukaryota</taxon>
        <taxon>Viridiplantae</taxon>
        <taxon>Streptophyta</taxon>
        <taxon>Embryophyta</taxon>
        <taxon>Tracheophyta</taxon>
        <taxon>Spermatophyta</taxon>
        <taxon>Magnoliopsida</taxon>
        <taxon>eudicotyledons</taxon>
        <taxon>Gunneridae</taxon>
        <taxon>Pentapetalae</taxon>
        <taxon>rosids</taxon>
        <taxon>fabids</taxon>
        <taxon>Fabales</taxon>
        <taxon>Quillajaceae</taxon>
        <taxon>Quillaja</taxon>
    </lineage>
</organism>
<feature type="compositionally biased region" description="Basic residues" evidence="1">
    <location>
        <begin position="1"/>
        <end position="20"/>
    </location>
</feature>
<reference evidence="3" key="1">
    <citation type="journal article" date="2023" name="Science">
        <title>Elucidation of the pathway for biosynthesis of saponin adjuvants from the soapbark tree.</title>
        <authorList>
            <person name="Reed J."/>
            <person name="Orme A."/>
            <person name="El-Demerdash A."/>
            <person name="Owen C."/>
            <person name="Martin L.B.B."/>
            <person name="Misra R.C."/>
            <person name="Kikuchi S."/>
            <person name="Rejzek M."/>
            <person name="Martin A.C."/>
            <person name="Harkess A."/>
            <person name="Leebens-Mack J."/>
            <person name="Louveau T."/>
            <person name="Stephenson M.J."/>
            <person name="Osbourn A."/>
        </authorList>
    </citation>
    <scope>NUCLEOTIDE SEQUENCE</scope>
    <source>
        <strain evidence="3">S10</strain>
    </source>
</reference>
<dbReference type="InterPro" id="IPR005174">
    <property type="entry name" value="KIB1-4_b-propeller"/>
</dbReference>
<gene>
    <name evidence="3" type="ORF">O6P43_028587</name>
</gene>
<dbReference type="InterPro" id="IPR036047">
    <property type="entry name" value="F-box-like_dom_sf"/>
</dbReference>
<feature type="region of interest" description="Disordered" evidence="1">
    <location>
        <begin position="1"/>
        <end position="27"/>
    </location>
</feature>
<accession>A0AAD7PAU5</accession>
<dbReference type="InterPro" id="IPR050942">
    <property type="entry name" value="F-box_BR-signaling"/>
</dbReference>
<protein>
    <submittedName>
        <fullName evidence="3">F-box protein</fullName>
    </submittedName>
</protein>
<dbReference type="Proteomes" id="UP001163823">
    <property type="component" value="Chromosome 12"/>
</dbReference>
<dbReference type="SMART" id="SM00256">
    <property type="entry name" value="FBOX"/>
    <property type="match status" value="1"/>
</dbReference>
<comment type="caution">
    <text evidence="3">The sequence shown here is derived from an EMBL/GenBank/DDBJ whole genome shotgun (WGS) entry which is preliminary data.</text>
</comment>
<dbReference type="AlphaFoldDB" id="A0AAD7PAU5"/>
<dbReference type="InterPro" id="IPR001810">
    <property type="entry name" value="F-box_dom"/>
</dbReference>
<dbReference type="SUPFAM" id="SSF81383">
    <property type="entry name" value="F-box domain"/>
    <property type="match status" value="1"/>
</dbReference>
<dbReference type="Pfam" id="PF03478">
    <property type="entry name" value="Beta-prop_KIB1-4"/>
    <property type="match status" value="1"/>
</dbReference>
<proteinExistence type="predicted"/>
<feature type="domain" description="F-box" evidence="2">
    <location>
        <begin position="35"/>
        <end position="76"/>
    </location>
</feature>
<name>A0AAD7PAU5_QUISA</name>
<evidence type="ECO:0000259" key="2">
    <source>
        <dbReference type="SMART" id="SM00256"/>
    </source>
</evidence>
<dbReference type="EMBL" id="JARAOO010000012">
    <property type="protein sequence ID" value="KAJ7948060.1"/>
    <property type="molecule type" value="Genomic_DNA"/>
</dbReference>
<evidence type="ECO:0000256" key="1">
    <source>
        <dbReference type="SAM" id="MobiDB-lite"/>
    </source>
</evidence>